<evidence type="ECO:0000313" key="1">
    <source>
        <dbReference type="EMBL" id="JAA91193.1"/>
    </source>
</evidence>
<proteinExistence type="predicted"/>
<reference evidence="1" key="2">
    <citation type="submission" date="2013-05" db="EMBL/GenBank/DDBJ databases">
        <authorList>
            <person name="Carter J.-M."/>
            <person name="Baker S.C."/>
            <person name="Pink R."/>
            <person name="Carter D.R.F."/>
            <person name="Collins A."/>
            <person name="Tomlin J."/>
            <person name="Gibbs M."/>
            <person name="Breuker C.J."/>
        </authorList>
    </citation>
    <scope>NUCLEOTIDE SEQUENCE</scope>
    <source>
        <tissue evidence="1">Ovary</tissue>
    </source>
</reference>
<feature type="non-terminal residue" evidence="1">
    <location>
        <position position="68"/>
    </location>
</feature>
<accession>S4PMJ1</accession>
<name>S4PMJ1_9NEOP</name>
<dbReference type="EMBL" id="GAIX01001367">
    <property type="protein sequence ID" value="JAA91193.1"/>
    <property type="molecule type" value="Transcribed_RNA"/>
</dbReference>
<protein>
    <submittedName>
        <fullName evidence="1">Uncharacterized protein</fullName>
    </submittedName>
</protein>
<dbReference type="AlphaFoldDB" id="S4PMJ1"/>
<sequence>MASLIHVATSPGLLHCTSRFANRTRQCTCTITQINNPAAKTPYCLSAGRAKIRSKAISHSTRNDGCHS</sequence>
<reference evidence="1" key="1">
    <citation type="journal article" date="2013" name="BMC Genomics">
        <title>Unscrambling butterfly oogenesis.</title>
        <authorList>
            <person name="Carter J.M."/>
            <person name="Baker S.C."/>
            <person name="Pink R."/>
            <person name="Carter D.R."/>
            <person name="Collins A."/>
            <person name="Tomlin J."/>
            <person name="Gibbs M."/>
            <person name="Breuker C.J."/>
        </authorList>
    </citation>
    <scope>NUCLEOTIDE SEQUENCE</scope>
    <source>
        <tissue evidence="1">Ovary</tissue>
    </source>
</reference>
<organism evidence="1">
    <name type="scientific">Pararge aegeria</name>
    <name type="common">speckled wood butterfly</name>
    <dbReference type="NCBI Taxonomy" id="116150"/>
    <lineage>
        <taxon>Eukaryota</taxon>
        <taxon>Metazoa</taxon>
        <taxon>Ecdysozoa</taxon>
        <taxon>Arthropoda</taxon>
        <taxon>Hexapoda</taxon>
        <taxon>Insecta</taxon>
        <taxon>Pterygota</taxon>
        <taxon>Neoptera</taxon>
        <taxon>Endopterygota</taxon>
        <taxon>Lepidoptera</taxon>
        <taxon>Glossata</taxon>
        <taxon>Ditrysia</taxon>
        <taxon>Papilionoidea</taxon>
        <taxon>Nymphalidae</taxon>
        <taxon>Satyrinae</taxon>
        <taxon>Satyrini</taxon>
        <taxon>Parargina</taxon>
        <taxon>Pararge</taxon>
    </lineage>
</organism>